<dbReference type="GO" id="GO:0003735">
    <property type="term" value="F:structural constituent of ribosome"/>
    <property type="evidence" value="ECO:0007669"/>
    <property type="project" value="InterPro"/>
</dbReference>
<evidence type="ECO:0000256" key="5">
    <source>
        <dbReference type="ARBA" id="ARBA00023274"/>
    </source>
</evidence>
<dbReference type="Proteomes" id="UP000179072">
    <property type="component" value="Unassembled WGS sequence"/>
</dbReference>
<evidence type="ECO:0000259" key="10">
    <source>
        <dbReference type="SMART" id="SM01390"/>
    </source>
</evidence>
<dbReference type="SMART" id="SM00363">
    <property type="entry name" value="S4"/>
    <property type="match status" value="1"/>
</dbReference>
<evidence type="ECO:0000256" key="4">
    <source>
        <dbReference type="ARBA" id="ARBA00022980"/>
    </source>
</evidence>
<proteinExistence type="inferred from homology"/>
<dbReference type="PROSITE" id="PS00632">
    <property type="entry name" value="RIBOSOMAL_S4"/>
    <property type="match status" value="1"/>
</dbReference>
<dbReference type="GO" id="GO:0015935">
    <property type="term" value="C:small ribosomal subunit"/>
    <property type="evidence" value="ECO:0007669"/>
    <property type="project" value="InterPro"/>
</dbReference>
<accession>A0A1F7IL07</accession>
<keyword evidence="3 7" id="KW-0694">RNA-binding</keyword>
<dbReference type="InterPro" id="IPR018079">
    <property type="entry name" value="Ribosomal_uS4_CS"/>
</dbReference>
<keyword evidence="2 7" id="KW-0699">rRNA-binding</keyword>
<dbReference type="GO" id="GO:0019843">
    <property type="term" value="F:rRNA binding"/>
    <property type="evidence" value="ECO:0007669"/>
    <property type="project" value="UniProtKB-UniRule"/>
</dbReference>
<evidence type="ECO:0000256" key="2">
    <source>
        <dbReference type="ARBA" id="ARBA00022730"/>
    </source>
</evidence>
<evidence type="ECO:0000256" key="3">
    <source>
        <dbReference type="ARBA" id="ARBA00022884"/>
    </source>
</evidence>
<keyword evidence="5 7" id="KW-0687">Ribonucleoprotein</keyword>
<sequence>MRYTGPRNRLARREGQDLGLKTVGSKSHANLLRRMNIRPGQRPNARYKKSTEYGKQLREKQKLKRIYSLSEVQLKKYFTEASHILGNTAHFLVQQLETRLDNAVYRLGLAPTRAGARQLVNHGHILVNGKKCSIPSYKLKADDIISFKKEKTMKIPYIEESLKRTDISLPTWLGREKNTGKVMTLPDVDAMTDDVDLQSVIEFYSR</sequence>
<dbReference type="NCBIfam" id="TIGR01017">
    <property type="entry name" value="rpsD_bact"/>
    <property type="match status" value="1"/>
</dbReference>
<dbReference type="Gene3D" id="3.10.290.10">
    <property type="entry name" value="RNA-binding S4 domain"/>
    <property type="match status" value="1"/>
</dbReference>
<evidence type="ECO:0000256" key="1">
    <source>
        <dbReference type="ARBA" id="ARBA00007465"/>
    </source>
</evidence>
<comment type="subunit">
    <text evidence="7">Part of the 30S ribosomal subunit. Contacts protein S5. The interaction surface between S4 and S5 is involved in control of translational fidelity.</text>
</comment>
<name>A0A1F7IL07_9BACT</name>
<comment type="function">
    <text evidence="7">One of the primary rRNA binding proteins, it binds directly to 16S rRNA where it nucleates assembly of the body of the 30S subunit.</text>
</comment>
<feature type="domain" description="Small ribosomal subunit protein uS4 N-terminal" evidence="10">
    <location>
        <begin position="2"/>
        <end position="97"/>
    </location>
</feature>
<dbReference type="GO" id="GO:0006412">
    <property type="term" value="P:translation"/>
    <property type="evidence" value="ECO:0007669"/>
    <property type="project" value="UniProtKB-UniRule"/>
</dbReference>
<organism evidence="11 12">
    <name type="scientific">Candidatus Roizmanbacteria bacterium RIFCSPLOWO2_01_FULL_38_11</name>
    <dbReference type="NCBI Taxonomy" id="1802060"/>
    <lineage>
        <taxon>Bacteria</taxon>
        <taxon>Candidatus Roizmaniibacteriota</taxon>
    </lineage>
</organism>
<dbReference type="CDD" id="cd00165">
    <property type="entry name" value="S4"/>
    <property type="match status" value="1"/>
</dbReference>
<gene>
    <name evidence="7" type="primary">rpsD</name>
    <name evidence="11" type="ORF">A2957_01685</name>
</gene>
<dbReference type="AlphaFoldDB" id="A0A1F7IL07"/>
<dbReference type="PROSITE" id="PS50889">
    <property type="entry name" value="S4"/>
    <property type="match status" value="1"/>
</dbReference>
<dbReference type="InterPro" id="IPR001912">
    <property type="entry name" value="Ribosomal_uS4_N"/>
</dbReference>
<evidence type="ECO:0000256" key="6">
    <source>
        <dbReference type="ARBA" id="ARBA00035254"/>
    </source>
</evidence>
<dbReference type="Pfam" id="PF00163">
    <property type="entry name" value="Ribosomal_S4"/>
    <property type="match status" value="1"/>
</dbReference>
<comment type="similarity">
    <text evidence="1 7 8">Belongs to the universal ribosomal protein uS4 family.</text>
</comment>
<dbReference type="Pfam" id="PF01479">
    <property type="entry name" value="S4"/>
    <property type="match status" value="1"/>
</dbReference>
<feature type="domain" description="RNA-binding S4" evidence="9">
    <location>
        <begin position="98"/>
        <end position="159"/>
    </location>
</feature>
<dbReference type="EMBL" id="MGAK01000026">
    <property type="protein sequence ID" value="OGK44031.1"/>
    <property type="molecule type" value="Genomic_DNA"/>
</dbReference>
<evidence type="ECO:0000256" key="7">
    <source>
        <dbReference type="HAMAP-Rule" id="MF_01306"/>
    </source>
</evidence>
<dbReference type="STRING" id="1802060.A2957_01685"/>
<dbReference type="HAMAP" id="MF_01306_B">
    <property type="entry name" value="Ribosomal_uS4_B"/>
    <property type="match status" value="1"/>
</dbReference>
<evidence type="ECO:0000259" key="9">
    <source>
        <dbReference type="SMART" id="SM00363"/>
    </source>
</evidence>
<evidence type="ECO:0000256" key="8">
    <source>
        <dbReference type="RuleBase" id="RU003699"/>
    </source>
</evidence>
<protein>
    <recommendedName>
        <fullName evidence="6 7">Small ribosomal subunit protein uS4</fullName>
    </recommendedName>
</protein>
<evidence type="ECO:0000313" key="12">
    <source>
        <dbReference type="Proteomes" id="UP000179072"/>
    </source>
</evidence>
<dbReference type="InterPro" id="IPR022801">
    <property type="entry name" value="Ribosomal_uS4"/>
</dbReference>
<dbReference type="PANTHER" id="PTHR11831">
    <property type="entry name" value="30S 40S RIBOSOMAL PROTEIN"/>
    <property type="match status" value="1"/>
</dbReference>
<reference evidence="11 12" key="1">
    <citation type="journal article" date="2016" name="Nat. Commun.">
        <title>Thousands of microbial genomes shed light on interconnected biogeochemical processes in an aquifer system.</title>
        <authorList>
            <person name="Anantharaman K."/>
            <person name="Brown C.T."/>
            <person name="Hug L.A."/>
            <person name="Sharon I."/>
            <person name="Castelle C.J."/>
            <person name="Probst A.J."/>
            <person name="Thomas B.C."/>
            <person name="Singh A."/>
            <person name="Wilkins M.J."/>
            <person name="Karaoz U."/>
            <person name="Brodie E.L."/>
            <person name="Williams K.H."/>
            <person name="Hubbard S.S."/>
            <person name="Banfield J.F."/>
        </authorList>
    </citation>
    <scope>NUCLEOTIDE SEQUENCE [LARGE SCALE GENOMIC DNA]</scope>
</reference>
<dbReference type="SUPFAM" id="SSF55174">
    <property type="entry name" value="Alpha-L RNA-binding motif"/>
    <property type="match status" value="1"/>
</dbReference>
<dbReference type="GO" id="GO:0042274">
    <property type="term" value="P:ribosomal small subunit biogenesis"/>
    <property type="evidence" value="ECO:0007669"/>
    <property type="project" value="TreeGrafter"/>
</dbReference>
<dbReference type="PANTHER" id="PTHR11831:SF4">
    <property type="entry name" value="SMALL RIBOSOMAL SUBUNIT PROTEIN US4M"/>
    <property type="match status" value="1"/>
</dbReference>
<comment type="function">
    <text evidence="7">With S5 and S12 plays an important role in translational accuracy.</text>
</comment>
<dbReference type="SMART" id="SM01390">
    <property type="entry name" value="Ribosomal_S4"/>
    <property type="match status" value="1"/>
</dbReference>
<dbReference type="FunFam" id="3.10.290.10:FF:000001">
    <property type="entry name" value="30S ribosomal protein S4"/>
    <property type="match status" value="1"/>
</dbReference>
<comment type="caution">
    <text evidence="11">The sequence shown here is derived from an EMBL/GenBank/DDBJ whole genome shotgun (WGS) entry which is preliminary data.</text>
</comment>
<dbReference type="InterPro" id="IPR002942">
    <property type="entry name" value="S4_RNA-bd"/>
</dbReference>
<dbReference type="NCBIfam" id="NF003717">
    <property type="entry name" value="PRK05327.1"/>
    <property type="match status" value="1"/>
</dbReference>
<dbReference type="Gene3D" id="1.10.1050.10">
    <property type="entry name" value="Ribosomal Protein S4 Delta 41, Chain A, domain 1"/>
    <property type="match status" value="1"/>
</dbReference>
<dbReference type="InterPro" id="IPR005709">
    <property type="entry name" value="Ribosomal_uS4_bac-type"/>
</dbReference>
<keyword evidence="4 7" id="KW-0689">Ribosomal protein</keyword>
<evidence type="ECO:0000313" key="11">
    <source>
        <dbReference type="EMBL" id="OGK44031.1"/>
    </source>
</evidence>
<dbReference type="InterPro" id="IPR036986">
    <property type="entry name" value="S4_RNA-bd_sf"/>
</dbReference>